<dbReference type="InterPro" id="IPR023213">
    <property type="entry name" value="CAT-like_dom_sf"/>
</dbReference>
<gene>
    <name evidence="5" type="ORF">SAMN05660461_6458</name>
</gene>
<dbReference type="Gene3D" id="1.10.1200.10">
    <property type="entry name" value="ACP-like"/>
    <property type="match status" value="1"/>
</dbReference>
<keyword evidence="2" id="KW-0596">Phosphopantetheine</keyword>
<dbReference type="Pfam" id="PF00550">
    <property type="entry name" value="PP-binding"/>
    <property type="match status" value="1"/>
</dbReference>
<dbReference type="Pfam" id="PF00501">
    <property type="entry name" value="AMP-binding"/>
    <property type="match status" value="1"/>
</dbReference>
<reference evidence="5 6" key="1">
    <citation type="submission" date="2017-02" db="EMBL/GenBank/DDBJ databases">
        <authorList>
            <person name="Peterson S.W."/>
        </authorList>
    </citation>
    <scope>NUCLEOTIDE SEQUENCE [LARGE SCALE GENOMIC DNA]</scope>
    <source>
        <strain evidence="5 6">DSM 18108</strain>
    </source>
</reference>
<comment type="cofactor">
    <cofactor evidence="1">
        <name>pantetheine 4'-phosphate</name>
        <dbReference type="ChEBI" id="CHEBI:47942"/>
    </cofactor>
</comment>
<dbReference type="GO" id="GO:0005829">
    <property type="term" value="C:cytosol"/>
    <property type="evidence" value="ECO:0007669"/>
    <property type="project" value="TreeGrafter"/>
</dbReference>
<name>A0A1T5PD02_9BACT</name>
<dbReference type="PROSITE" id="PS00012">
    <property type="entry name" value="PHOSPHOPANTETHEINE"/>
    <property type="match status" value="1"/>
</dbReference>
<keyword evidence="3" id="KW-0597">Phosphoprotein</keyword>
<dbReference type="SUPFAM" id="SSF47336">
    <property type="entry name" value="ACP-like"/>
    <property type="match status" value="1"/>
</dbReference>
<accession>A0A1T5PD02</accession>
<dbReference type="InterPro" id="IPR045851">
    <property type="entry name" value="AMP-bd_C_sf"/>
</dbReference>
<evidence type="ECO:0000256" key="2">
    <source>
        <dbReference type="ARBA" id="ARBA00022450"/>
    </source>
</evidence>
<dbReference type="STRING" id="393003.SAMN05660461_6458"/>
<dbReference type="SUPFAM" id="SSF52777">
    <property type="entry name" value="CoA-dependent acyltransferases"/>
    <property type="match status" value="2"/>
</dbReference>
<dbReference type="InterPro" id="IPR010071">
    <property type="entry name" value="AA_adenyl_dom"/>
</dbReference>
<dbReference type="PANTHER" id="PTHR45527">
    <property type="entry name" value="NONRIBOSOMAL PEPTIDE SYNTHETASE"/>
    <property type="match status" value="1"/>
</dbReference>
<dbReference type="NCBIfam" id="TIGR01733">
    <property type="entry name" value="AA-adenyl-dom"/>
    <property type="match status" value="1"/>
</dbReference>
<dbReference type="CDD" id="cd05930">
    <property type="entry name" value="A_NRPS"/>
    <property type="match status" value="1"/>
</dbReference>
<evidence type="ECO:0000256" key="3">
    <source>
        <dbReference type="ARBA" id="ARBA00022553"/>
    </source>
</evidence>
<dbReference type="Gene3D" id="3.40.50.12780">
    <property type="entry name" value="N-terminal domain of ligase-like"/>
    <property type="match status" value="1"/>
</dbReference>
<dbReference type="InterPro" id="IPR001242">
    <property type="entry name" value="Condensation_dom"/>
</dbReference>
<dbReference type="EMBL" id="FUZZ01000009">
    <property type="protein sequence ID" value="SKD10537.1"/>
    <property type="molecule type" value="Genomic_DNA"/>
</dbReference>
<dbReference type="Gene3D" id="3.30.300.30">
    <property type="match status" value="1"/>
</dbReference>
<organism evidence="5 6">
    <name type="scientific">Chitinophaga ginsengisegetis</name>
    <dbReference type="NCBI Taxonomy" id="393003"/>
    <lineage>
        <taxon>Bacteria</taxon>
        <taxon>Pseudomonadati</taxon>
        <taxon>Bacteroidota</taxon>
        <taxon>Chitinophagia</taxon>
        <taxon>Chitinophagales</taxon>
        <taxon>Chitinophagaceae</taxon>
        <taxon>Chitinophaga</taxon>
    </lineage>
</organism>
<dbReference type="PANTHER" id="PTHR45527:SF1">
    <property type="entry name" value="FATTY ACID SYNTHASE"/>
    <property type="match status" value="1"/>
</dbReference>
<evidence type="ECO:0000259" key="4">
    <source>
        <dbReference type="PROSITE" id="PS50075"/>
    </source>
</evidence>
<evidence type="ECO:0000313" key="5">
    <source>
        <dbReference type="EMBL" id="SKD10537.1"/>
    </source>
</evidence>
<dbReference type="InterPro" id="IPR042099">
    <property type="entry name" value="ANL_N_sf"/>
</dbReference>
<evidence type="ECO:0000313" key="6">
    <source>
        <dbReference type="Proteomes" id="UP000190166"/>
    </source>
</evidence>
<dbReference type="InterPro" id="IPR009081">
    <property type="entry name" value="PP-bd_ACP"/>
</dbReference>
<dbReference type="InterPro" id="IPR006162">
    <property type="entry name" value="Ppantetheine_attach_site"/>
</dbReference>
<dbReference type="InterPro" id="IPR000873">
    <property type="entry name" value="AMP-dep_synth/lig_dom"/>
</dbReference>
<dbReference type="GO" id="GO:0031177">
    <property type="term" value="F:phosphopantetheine binding"/>
    <property type="evidence" value="ECO:0007669"/>
    <property type="project" value="TreeGrafter"/>
</dbReference>
<feature type="domain" description="Carrier" evidence="4">
    <location>
        <begin position="518"/>
        <end position="593"/>
    </location>
</feature>
<dbReference type="SUPFAM" id="SSF56801">
    <property type="entry name" value="Acetyl-CoA synthetase-like"/>
    <property type="match status" value="1"/>
</dbReference>
<dbReference type="PROSITE" id="PS50075">
    <property type="entry name" value="CARRIER"/>
    <property type="match status" value="1"/>
</dbReference>
<dbReference type="InterPro" id="IPR036736">
    <property type="entry name" value="ACP-like_sf"/>
</dbReference>
<dbReference type="Gene3D" id="3.30.559.10">
    <property type="entry name" value="Chloramphenicol acetyltransferase-like domain"/>
    <property type="match status" value="1"/>
</dbReference>
<dbReference type="GO" id="GO:0043041">
    <property type="term" value="P:amino acid activation for nonribosomal peptide biosynthetic process"/>
    <property type="evidence" value="ECO:0007669"/>
    <property type="project" value="TreeGrafter"/>
</dbReference>
<proteinExistence type="predicted"/>
<sequence length="1045" mass="118721">MILQAELNKSLRAHAGKIAIEVDEEKISYSRLLSISDKISSFFIQRACPADTIVAVVTDNRLLNIYAMIGIFNARCVYVPIDASLPRKRMQAVLDELQPAFLITSTTDNIAATFGSYCSARVILAEELLASTTDNIGQPLHYPAFQENDSIYVYFTSGSSGIPKGIVGRNGSLIQFLQWETGTFQVTAGSRFSQFISPYFDAYLRDILAPLLTGGTICIPPPKQDISLPEQMVAWINDAGIQYIHCVPSLFRIISSAALSPDLFRHLKYCLLSGERINPLELRGWYEVFGARIQLVNLYGPTEATMIKSCYRITPEDVNAARISVGTAMDGAALLILDENLESCDPLIVGDLYIASAYLTKGYLNNPELTAQKFLTFRTAAGDETAIYKTGDRARLMPDGNIDLIGREDRQVKIRGIRIELDEIEYMLLTSPFIKEAVVTKHAGENIDDTLVAYVTRKNFQEDAQQLSDAAMKHLQELMPASMLPASIVEISELPLLRNGKVDYQALQSKIVTREISVPENELEEKILEIWKDILADKSISVNENFYRIGGNSLSIMRLSSRLFKEFGVRVSLSELFENLTIKKQATLVGSLMKDDVLIIPKADVKPAYHASAAQRRVYASYQLDRKVTSYNLPMAWDVSQSFDQDRIEQALHALVKRHDGLRTEFHIRDGELYQHLHDKVNFSLEHITTSAPDLHNIILKLILPFELDKAPLFRCTLIHQEGGRKILVIDCHHIICDGISKKILHHDFLNSYYGKHLPELEIQYKDYSEWEHKFRLTEEYLSHREFWLKTFEDGVPRLTLPVTKEIIDGVSHYGGNVTLKIDNDLLKPFTDFLKEQHVTSFSGFFTVYFLFLSQLSGQEDIVVGTAASGRMQEETENVVGMFVKMLPVRYQINPYTPFKDAVAELHNYMLQANSRQIYDLGDIVRELNNNRINPVKSLFDVAFVFQNFEDRKDRQQDGFVIYPFENNSSKYPLTLYVYDSDQSFTFRFEYSSDYFTRPDIILLAQQFKALLENVVGRLDEDLASIIQSSDQAIDLMEDDISFNF</sequence>
<dbReference type="Gene3D" id="3.30.559.30">
    <property type="entry name" value="Nonribosomal peptide synthetase, condensation domain"/>
    <property type="match status" value="1"/>
</dbReference>
<dbReference type="Pfam" id="PF00668">
    <property type="entry name" value="Condensation"/>
    <property type="match status" value="1"/>
</dbReference>
<dbReference type="Proteomes" id="UP000190166">
    <property type="component" value="Unassembled WGS sequence"/>
</dbReference>
<keyword evidence="6" id="KW-1185">Reference proteome</keyword>
<protein>
    <submittedName>
        <fullName evidence="5">Amino acid adenylation domain-containing protein</fullName>
    </submittedName>
</protein>
<dbReference type="InterPro" id="IPR020845">
    <property type="entry name" value="AMP-binding_CS"/>
</dbReference>
<evidence type="ECO:0000256" key="1">
    <source>
        <dbReference type="ARBA" id="ARBA00001957"/>
    </source>
</evidence>
<dbReference type="InterPro" id="IPR025110">
    <property type="entry name" value="AMP-bd_C"/>
</dbReference>
<dbReference type="RefSeq" id="WP_079473702.1">
    <property type="nucleotide sequence ID" value="NZ_FUZZ01000009.1"/>
</dbReference>
<dbReference type="GO" id="GO:0003824">
    <property type="term" value="F:catalytic activity"/>
    <property type="evidence" value="ECO:0007669"/>
    <property type="project" value="InterPro"/>
</dbReference>
<dbReference type="Pfam" id="PF13193">
    <property type="entry name" value="AMP-binding_C"/>
    <property type="match status" value="1"/>
</dbReference>
<dbReference type="GO" id="GO:0044550">
    <property type="term" value="P:secondary metabolite biosynthetic process"/>
    <property type="evidence" value="ECO:0007669"/>
    <property type="project" value="TreeGrafter"/>
</dbReference>
<dbReference type="AlphaFoldDB" id="A0A1T5PD02"/>
<dbReference type="PROSITE" id="PS00455">
    <property type="entry name" value="AMP_BINDING"/>
    <property type="match status" value="1"/>
</dbReference>